<evidence type="ECO:0000313" key="3">
    <source>
        <dbReference type="Proteomes" id="UP000006039"/>
    </source>
</evidence>
<evidence type="ECO:0000313" key="1">
    <source>
        <dbReference type="EMBL" id="EJT82510.1"/>
    </source>
</evidence>
<reference evidence="2" key="5">
    <citation type="submission" date="2018-04" db="UniProtKB">
        <authorList>
            <consortium name="EnsemblFungi"/>
        </authorList>
    </citation>
    <scope>IDENTIFICATION</scope>
    <source>
        <strain evidence="2">R3-111a-1</strain>
    </source>
</reference>
<proteinExistence type="predicted"/>
<dbReference type="GeneID" id="20342941"/>
<dbReference type="HOGENOM" id="CLU_2346788_0_0_1"/>
<name>J3NMH7_GAET3</name>
<gene>
    <name evidence="2" type="primary">20342941</name>
    <name evidence="1" type="ORF">GGTG_02483</name>
</gene>
<protein>
    <submittedName>
        <fullName evidence="1 2">Uncharacterized protein</fullName>
    </submittedName>
</protein>
<reference evidence="1" key="2">
    <citation type="submission" date="2010-07" db="EMBL/GenBank/DDBJ databases">
        <authorList>
            <consortium name="The Broad Institute Genome Sequencing Platform"/>
            <consortium name="Broad Institute Genome Sequencing Center for Infectious Disease"/>
            <person name="Ma L.-J."/>
            <person name="Dead R."/>
            <person name="Young S."/>
            <person name="Zeng Q."/>
            <person name="Koehrsen M."/>
            <person name="Alvarado L."/>
            <person name="Berlin A."/>
            <person name="Chapman S.B."/>
            <person name="Chen Z."/>
            <person name="Freedman E."/>
            <person name="Gellesch M."/>
            <person name="Goldberg J."/>
            <person name="Griggs A."/>
            <person name="Gujja S."/>
            <person name="Heilman E.R."/>
            <person name="Heiman D."/>
            <person name="Hepburn T."/>
            <person name="Howarth C."/>
            <person name="Jen D."/>
            <person name="Larson L."/>
            <person name="Mehta T."/>
            <person name="Neiman D."/>
            <person name="Pearson M."/>
            <person name="Roberts A."/>
            <person name="Saif S."/>
            <person name="Shea T."/>
            <person name="Shenoy N."/>
            <person name="Sisk P."/>
            <person name="Stolte C."/>
            <person name="Sykes S."/>
            <person name="Walk T."/>
            <person name="White J."/>
            <person name="Yandava C."/>
            <person name="Haas B."/>
            <person name="Nusbaum C."/>
            <person name="Birren B."/>
        </authorList>
    </citation>
    <scope>NUCLEOTIDE SEQUENCE</scope>
    <source>
        <strain evidence="1">R3-111a-1</strain>
    </source>
</reference>
<reference evidence="1" key="3">
    <citation type="submission" date="2010-09" db="EMBL/GenBank/DDBJ databases">
        <title>Annotation of Gaeumannomyces graminis var. tritici R3-111a-1.</title>
        <authorList>
            <consortium name="The Broad Institute Genome Sequencing Platform"/>
            <person name="Ma L.-J."/>
            <person name="Dead R."/>
            <person name="Young S.K."/>
            <person name="Zeng Q."/>
            <person name="Gargeya S."/>
            <person name="Fitzgerald M."/>
            <person name="Haas B."/>
            <person name="Abouelleil A."/>
            <person name="Alvarado L."/>
            <person name="Arachchi H.M."/>
            <person name="Berlin A."/>
            <person name="Brown A."/>
            <person name="Chapman S.B."/>
            <person name="Chen Z."/>
            <person name="Dunbar C."/>
            <person name="Freedman E."/>
            <person name="Gearin G."/>
            <person name="Gellesch M."/>
            <person name="Goldberg J."/>
            <person name="Griggs A."/>
            <person name="Gujja S."/>
            <person name="Heiman D."/>
            <person name="Howarth C."/>
            <person name="Larson L."/>
            <person name="Lui A."/>
            <person name="MacDonald P.J.P."/>
            <person name="Mehta T."/>
            <person name="Montmayeur A."/>
            <person name="Murphy C."/>
            <person name="Neiman D."/>
            <person name="Pearson M."/>
            <person name="Priest M."/>
            <person name="Roberts A."/>
            <person name="Saif S."/>
            <person name="Shea T."/>
            <person name="Shenoy N."/>
            <person name="Sisk P."/>
            <person name="Stolte C."/>
            <person name="Sykes S."/>
            <person name="Yandava C."/>
            <person name="Wortman J."/>
            <person name="Nusbaum C."/>
            <person name="Birren B."/>
        </authorList>
    </citation>
    <scope>NUCLEOTIDE SEQUENCE</scope>
    <source>
        <strain evidence="1">R3-111a-1</strain>
    </source>
</reference>
<dbReference type="EMBL" id="GL385395">
    <property type="protein sequence ID" value="EJT82510.1"/>
    <property type="molecule type" value="Genomic_DNA"/>
</dbReference>
<dbReference type="Proteomes" id="UP000006039">
    <property type="component" value="Unassembled WGS sequence"/>
</dbReference>
<dbReference type="VEuPathDB" id="FungiDB:GGTG_02483"/>
<reference evidence="2" key="4">
    <citation type="journal article" date="2015" name="G3 (Bethesda)">
        <title>Genome sequences of three phytopathogenic species of the Magnaporthaceae family of fungi.</title>
        <authorList>
            <person name="Okagaki L.H."/>
            <person name="Nunes C.C."/>
            <person name="Sailsbery J."/>
            <person name="Clay B."/>
            <person name="Brown D."/>
            <person name="John T."/>
            <person name="Oh Y."/>
            <person name="Young N."/>
            <person name="Fitzgerald M."/>
            <person name="Haas B.J."/>
            <person name="Zeng Q."/>
            <person name="Young S."/>
            <person name="Adiconis X."/>
            <person name="Fan L."/>
            <person name="Levin J.Z."/>
            <person name="Mitchell T.K."/>
            <person name="Okubara P.A."/>
            <person name="Farman M.L."/>
            <person name="Kohn L.M."/>
            <person name="Birren B."/>
            <person name="Ma L.-J."/>
            <person name="Dean R.A."/>
        </authorList>
    </citation>
    <scope>NUCLEOTIDE SEQUENCE</scope>
    <source>
        <strain evidence="2">R3-111a-1</strain>
    </source>
</reference>
<accession>J3NMH7</accession>
<organism evidence="1">
    <name type="scientific">Gaeumannomyces tritici (strain R3-111a-1)</name>
    <name type="common">Wheat and barley take-all root rot fungus</name>
    <name type="synonym">Gaeumannomyces graminis var. tritici</name>
    <dbReference type="NCBI Taxonomy" id="644352"/>
    <lineage>
        <taxon>Eukaryota</taxon>
        <taxon>Fungi</taxon>
        <taxon>Dikarya</taxon>
        <taxon>Ascomycota</taxon>
        <taxon>Pezizomycotina</taxon>
        <taxon>Sordariomycetes</taxon>
        <taxon>Sordariomycetidae</taxon>
        <taxon>Magnaporthales</taxon>
        <taxon>Magnaporthaceae</taxon>
        <taxon>Gaeumannomyces</taxon>
    </lineage>
</organism>
<dbReference type="EnsemblFungi" id="EJT82510">
    <property type="protein sequence ID" value="EJT82510"/>
    <property type="gene ID" value="GGTG_02483"/>
</dbReference>
<evidence type="ECO:0000313" key="2">
    <source>
        <dbReference type="EnsemblFungi" id="EJT82510"/>
    </source>
</evidence>
<reference evidence="3" key="1">
    <citation type="submission" date="2010-07" db="EMBL/GenBank/DDBJ databases">
        <title>The genome sequence of Gaeumannomyces graminis var. tritici strain R3-111a-1.</title>
        <authorList>
            <consortium name="The Broad Institute Genome Sequencing Platform"/>
            <person name="Ma L.-J."/>
            <person name="Dead R."/>
            <person name="Young S."/>
            <person name="Zeng Q."/>
            <person name="Koehrsen M."/>
            <person name="Alvarado L."/>
            <person name="Berlin A."/>
            <person name="Chapman S.B."/>
            <person name="Chen Z."/>
            <person name="Freedman E."/>
            <person name="Gellesch M."/>
            <person name="Goldberg J."/>
            <person name="Griggs A."/>
            <person name="Gujja S."/>
            <person name="Heilman E.R."/>
            <person name="Heiman D."/>
            <person name="Hepburn T."/>
            <person name="Howarth C."/>
            <person name="Jen D."/>
            <person name="Larson L."/>
            <person name="Mehta T."/>
            <person name="Neiman D."/>
            <person name="Pearson M."/>
            <person name="Roberts A."/>
            <person name="Saif S."/>
            <person name="Shea T."/>
            <person name="Shenoy N."/>
            <person name="Sisk P."/>
            <person name="Stolte C."/>
            <person name="Sykes S."/>
            <person name="Walk T."/>
            <person name="White J."/>
            <person name="Yandava C."/>
            <person name="Haas B."/>
            <person name="Nusbaum C."/>
            <person name="Birren B."/>
        </authorList>
    </citation>
    <scope>NUCLEOTIDE SEQUENCE [LARGE SCALE GENOMIC DNA]</scope>
    <source>
        <strain evidence="3">R3-111a-1</strain>
    </source>
</reference>
<dbReference type="RefSeq" id="XP_009218519.1">
    <property type="nucleotide sequence ID" value="XM_009220255.1"/>
</dbReference>
<keyword evidence="3" id="KW-1185">Reference proteome</keyword>
<sequence>MGICVMLLCKRYTLLMFASNFKCFKFVKRKVFNKLVCWHKGGFKIYHVKLLISKRTSPGNYRKGSSKFKKGIYDFAPFIITPDATSSTLEKAVKLPE</sequence>
<dbReference type="AlphaFoldDB" id="J3NMH7"/>